<proteinExistence type="predicted"/>
<keyword evidence="4" id="KW-0807">Transducer</keyword>
<comment type="subcellular location">
    <subcellularLocation>
        <location evidence="1">Membrane</location>
        <topology evidence="1">Multi-pass membrane protein</topology>
    </subcellularLocation>
</comment>
<feature type="transmembrane region" description="Helical" evidence="6">
    <location>
        <begin position="241"/>
        <end position="263"/>
    </location>
</feature>
<keyword evidence="6" id="KW-0812">Transmembrane</keyword>
<evidence type="ECO:0000256" key="2">
    <source>
        <dbReference type="ARBA" id="ARBA00023040"/>
    </source>
</evidence>
<name>A0ABM4EKY8_9AVES</name>
<evidence type="ECO:0000256" key="4">
    <source>
        <dbReference type="ARBA" id="ARBA00023224"/>
    </source>
</evidence>
<dbReference type="SUPFAM" id="SSF81321">
    <property type="entry name" value="Family A G protein-coupled receptor-like"/>
    <property type="match status" value="1"/>
</dbReference>
<evidence type="ECO:0000313" key="7">
    <source>
        <dbReference type="Proteomes" id="UP001652627"/>
    </source>
</evidence>
<feature type="transmembrane region" description="Helical" evidence="6">
    <location>
        <begin position="141"/>
        <end position="163"/>
    </location>
</feature>
<dbReference type="PANTHER" id="PTHR45695">
    <property type="entry name" value="LEUCOKININ RECEPTOR-RELATED"/>
    <property type="match status" value="1"/>
</dbReference>
<evidence type="ECO:0000256" key="1">
    <source>
        <dbReference type="ARBA" id="ARBA00004141"/>
    </source>
</evidence>
<evidence type="ECO:0000313" key="8">
    <source>
        <dbReference type="RefSeq" id="XP_067153368.1"/>
    </source>
</evidence>
<dbReference type="GeneID" id="136992238"/>
<sequence>MQAAVAVAAVAAGNGSQPAALPAGLAAWAAGGAAPGLLVPLGALGAAGAAGNAALAAAVLGAGPGGAGRPLLLGLCAAELLLLLGCLPARLAAAAAARGPGAFLCRTGDWALHACLLAKSWALAALGQAGSRRLPAARPAALAAVAALLWAPALLLPLPLLLFTRLRPGAARPRCLFQPPPAAAAFVEVFGKAFPALAFLLPACLAWAAYGRALRRGGGGGGGGRRRRAGGAGPSGRRLRWALLALSLLFQALCLPLWGLWLWERRPGAPAPPAALAVLAQALLFAHSSLSPGVLLAASAESRRGLRRAWLALRRGRAAGGPAGPVEGAQALRDVGAAGGEQAPPDVELFWQERRKAADGEESDPVPWEHQGGP</sequence>
<feature type="transmembrane region" description="Helical" evidence="6">
    <location>
        <begin position="39"/>
        <end position="59"/>
    </location>
</feature>
<feature type="transmembrane region" description="Helical" evidence="6">
    <location>
        <begin position="71"/>
        <end position="90"/>
    </location>
</feature>
<keyword evidence="2" id="KW-0297">G-protein coupled receptor</keyword>
<feature type="region of interest" description="Disordered" evidence="5">
    <location>
        <begin position="216"/>
        <end position="235"/>
    </location>
</feature>
<keyword evidence="7" id="KW-1185">Reference proteome</keyword>
<feature type="region of interest" description="Disordered" evidence="5">
    <location>
        <begin position="353"/>
        <end position="374"/>
    </location>
</feature>
<dbReference type="PANTHER" id="PTHR45695:SF21">
    <property type="entry name" value="G-PROTEIN COUPLED RECEPTOR 151-RELATED"/>
    <property type="match status" value="1"/>
</dbReference>
<feature type="transmembrane region" description="Helical" evidence="6">
    <location>
        <begin position="275"/>
        <end position="298"/>
    </location>
</feature>
<evidence type="ECO:0000256" key="6">
    <source>
        <dbReference type="SAM" id="Phobius"/>
    </source>
</evidence>
<evidence type="ECO:0000256" key="5">
    <source>
        <dbReference type="SAM" id="MobiDB-lite"/>
    </source>
</evidence>
<accession>A0ABM4EKY8</accession>
<reference evidence="8" key="1">
    <citation type="submission" date="2025-08" db="UniProtKB">
        <authorList>
            <consortium name="RefSeq"/>
        </authorList>
    </citation>
    <scope>IDENTIFICATION</scope>
    <source>
        <tissue evidence="8">Blood</tissue>
    </source>
</reference>
<keyword evidence="3" id="KW-0675">Receptor</keyword>
<keyword evidence="6" id="KW-0472">Membrane</keyword>
<dbReference type="Proteomes" id="UP001652627">
    <property type="component" value="Chromosome 5"/>
</dbReference>
<dbReference type="RefSeq" id="XP_067153368.1">
    <property type="nucleotide sequence ID" value="XM_067297267.1"/>
</dbReference>
<dbReference type="Gene3D" id="1.20.1070.10">
    <property type="entry name" value="Rhodopsin 7-helix transmembrane proteins"/>
    <property type="match status" value="1"/>
</dbReference>
<evidence type="ECO:0000256" key="3">
    <source>
        <dbReference type="ARBA" id="ARBA00023170"/>
    </source>
</evidence>
<organism evidence="7 8">
    <name type="scientific">Apteryx mantelli</name>
    <name type="common">North Island brown kiwi</name>
    <dbReference type="NCBI Taxonomy" id="2696672"/>
    <lineage>
        <taxon>Eukaryota</taxon>
        <taxon>Metazoa</taxon>
        <taxon>Chordata</taxon>
        <taxon>Craniata</taxon>
        <taxon>Vertebrata</taxon>
        <taxon>Euteleostomi</taxon>
        <taxon>Archelosauria</taxon>
        <taxon>Archosauria</taxon>
        <taxon>Dinosauria</taxon>
        <taxon>Saurischia</taxon>
        <taxon>Theropoda</taxon>
        <taxon>Coelurosauria</taxon>
        <taxon>Aves</taxon>
        <taxon>Palaeognathae</taxon>
        <taxon>Apterygiformes</taxon>
        <taxon>Apterygidae</taxon>
        <taxon>Apteryx</taxon>
    </lineage>
</organism>
<protein>
    <submittedName>
        <fullName evidence="8">G-protein coupled receptor 151-like</fullName>
    </submittedName>
</protein>
<keyword evidence="6" id="KW-1133">Transmembrane helix</keyword>
<gene>
    <name evidence="8" type="primary">LOC136992238</name>
</gene>